<evidence type="ECO:0000313" key="9">
    <source>
        <dbReference type="Proteomes" id="UP000285697"/>
    </source>
</evidence>
<sequence length="78" mass="9297">MEELIKNVILKYTMIKVENSEQNLLDLPVVEECWIYVIMELENTYNLPIIKLLDDIKVDEFNLQTICDKLNHIRKVAF</sequence>
<evidence type="ECO:0000313" key="2">
    <source>
        <dbReference type="EMBL" id="MCB5619171.1"/>
    </source>
</evidence>
<reference evidence="8 9" key="1">
    <citation type="submission" date="2018-08" db="EMBL/GenBank/DDBJ databases">
        <title>A genome reference for cultivated species of the human gut microbiota.</title>
        <authorList>
            <person name="Zou Y."/>
            <person name="Xue W."/>
            <person name="Luo G."/>
        </authorList>
    </citation>
    <scope>NUCLEOTIDE SEQUENCE [LARGE SCALE GENOMIC DNA]</scope>
    <source>
        <strain evidence="6 8">AF19-16AC</strain>
        <strain evidence="5 10">AF27-4BH</strain>
        <strain evidence="7 9">AM22-7AC</strain>
    </source>
</reference>
<dbReference type="Proteomes" id="UP000286137">
    <property type="component" value="Unassembled WGS sequence"/>
</dbReference>
<dbReference type="EMBL" id="JAQMLA010000218">
    <property type="protein sequence ID" value="MDB8689073.1"/>
    <property type="molecule type" value="Genomic_DNA"/>
</dbReference>
<protein>
    <recommendedName>
        <fullName evidence="11">Acyl carrier protein</fullName>
    </recommendedName>
</protein>
<dbReference type="Proteomes" id="UP001296643">
    <property type="component" value="Unassembled WGS sequence"/>
</dbReference>
<comment type="caution">
    <text evidence="6">The sequence shown here is derived from an EMBL/GenBank/DDBJ whole genome shotgun (WGS) entry which is preliminary data.</text>
</comment>
<dbReference type="EMBL" id="QRWQ01000006">
    <property type="protein sequence ID" value="RGT39231.1"/>
    <property type="molecule type" value="Genomic_DNA"/>
</dbReference>
<evidence type="ECO:0008006" key="11">
    <source>
        <dbReference type="Google" id="ProtNLM"/>
    </source>
</evidence>
<dbReference type="EMBL" id="QRTJ01000004">
    <property type="protein sequence ID" value="RGQ70342.1"/>
    <property type="molecule type" value="Genomic_DNA"/>
</dbReference>
<evidence type="ECO:0000313" key="7">
    <source>
        <dbReference type="EMBL" id="RHG17022.1"/>
    </source>
</evidence>
<dbReference type="EMBL" id="JAJBNC010000023">
    <property type="protein sequence ID" value="MCB5494800.1"/>
    <property type="molecule type" value="Genomic_DNA"/>
</dbReference>
<dbReference type="Proteomes" id="UP000285697">
    <property type="component" value="Unassembled WGS sequence"/>
</dbReference>
<dbReference type="AlphaFoldDB" id="A0A2N5NQ76"/>
<reference evidence="1" key="4">
    <citation type="submission" date="2021-10" db="EMBL/GenBank/DDBJ databases">
        <title>Collection of gut derived symbiotic bacterial strains cultured from healthy donors.</title>
        <authorList>
            <person name="Lin H."/>
            <person name="Littmann E."/>
            <person name="Claire K."/>
            <person name="Pamer E."/>
        </authorList>
    </citation>
    <scope>NUCLEOTIDE SEQUENCE</scope>
    <source>
        <strain evidence="2">MSK.23.18</strain>
        <strain evidence="1">MSK.23.4</strain>
    </source>
</reference>
<organism evidence="6 8">
    <name type="scientific">Mediterraneibacter gnavus</name>
    <name type="common">Ruminococcus gnavus</name>
    <dbReference type="NCBI Taxonomy" id="33038"/>
    <lineage>
        <taxon>Bacteria</taxon>
        <taxon>Bacillati</taxon>
        <taxon>Bacillota</taxon>
        <taxon>Clostridia</taxon>
        <taxon>Lachnospirales</taxon>
        <taxon>Lachnospiraceae</taxon>
        <taxon>Mediterraneibacter</taxon>
    </lineage>
</organism>
<dbReference type="Proteomes" id="UP001297370">
    <property type="component" value="Unassembled WGS sequence"/>
</dbReference>
<dbReference type="RefSeq" id="WP_005428259.1">
    <property type="nucleotide sequence ID" value="NZ_AP031447.1"/>
</dbReference>
<dbReference type="EMBL" id="JAAIRM010000006">
    <property type="protein sequence ID" value="NSI18698.1"/>
    <property type="molecule type" value="Genomic_DNA"/>
</dbReference>
<evidence type="ECO:0000313" key="8">
    <source>
        <dbReference type="Proteomes" id="UP000283834"/>
    </source>
</evidence>
<dbReference type="GeneID" id="79805302"/>
<evidence type="ECO:0000313" key="5">
    <source>
        <dbReference type="EMBL" id="RGQ70342.1"/>
    </source>
</evidence>
<evidence type="ECO:0000313" key="10">
    <source>
        <dbReference type="Proteomes" id="UP000286137"/>
    </source>
</evidence>
<dbReference type="EMBL" id="QRIA01000017">
    <property type="protein sequence ID" value="RHG17022.1"/>
    <property type="molecule type" value="Genomic_DNA"/>
</dbReference>
<dbReference type="Proteomes" id="UP001212160">
    <property type="component" value="Unassembled WGS sequence"/>
</dbReference>
<dbReference type="Proteomes" id="UP001297422">
    <property type="component" value="Unassembled WGS sequence"/>
</dbReference>
<name>A0A2N5NQ76_MEDGN</name>
<evidence type="ECO:0000313" key="1">
    <source>
        <dbReference type="EMBL" id="MCB5494800.1"/>
    </source>
</evidence>
<accession>A0A2N5NQ76</accession>
<gene>
    <name evidence="7" type="ORF">DW270_12120</name>
    <name evidence="6" type="ORF">DWX36_08335</name>
    <name evidence="5" type="ORF">DWY88_03400</name>
    <name evidence="4" type="ORF">G4958_04900</name>
    <name evidence="2" type="ORF">LIQ08_08355</name>
    <name evidence="1" type="ORF">LIQ10_13860</name>
    <name evidence="3" type="ORF">PNW85_21030</name>
</gene>
<dbReference type="Proteomes" id="UP000283834">
    <property type="component" value="Unassembled WGS sequence"/>
</dbReference>
<proteinExistence type="predicted"/>
<evidence type="ECO:0000313" key="6">
    <source>
        <dbReference type="EMBL" id="RGT39231.1"/>
    </source>
</evidence>
<reference evidence="4" key="3">
    <citation type="submission" date="2020-02" db="EMBL/GenBank/DDBJ databases">
        <authorList>
            <person name="Littmann E."/>
            <person name="Sorbara M."/>
        </authorList>
    </citation>
    <scope>NUCLEOTIDE SEQUENCE</scope>
    <source>
        <strain evidence="4">MSK.22.53</strain>
    </source>
</reference>
<evidence type="ECO:0000313" key="3">
    <source>
        <dbReference type="EMBL" id="MDB8689073.1"/>
    </source>
</evidence>
<reference evidence="4" key="2">
    <citation type="journal article" date="2020" name="Cell Host Microbe">
        <title>Functional and Genomic Variation between Human-Derived Isolates of Lachnospiraceae Reveals Inter- and Intra-Species Diversity.</title>
        <authorList>
            <person name="Sorbara M.T."/>
            <person name="Littmann E.R."/>
            <person name="Fontana E."/>
            <person name="Moody T.U."/>
            <person name="Kohout C.E."/>
            <person name="Gjonbalaj M."/>
            <person name="Eaton V."/>
            <person name="Seok R."/>
            <person name="Leiner I.M."/>
            <person name="Pamer E.G."/>
        </authorList>
    </citation>
    <scope>NUCLEOTIDE SEQUENCE</scope>
    <source>
        <strain evidence="4">MSK.22.53</strain>
    </source>
</reference>
<reference evidence="3" key="5">
    <citation type="submission" date="2023-01" db="EMBL/GenBank/DDBJ databases">
        <title>Human gut microbiome strain richness.</title>
        <authorList>
            <person name="Chen-Liaw A."/>
        </authorList>
    </citation>
    <scope>NUCLEOTIDE SEQUENCE</scope>
    <source>
        <strain evidence="3">RTP21484st1_H11_RTP21484_190118</strain>
    </source>
</reference>
<evidence type="ECO:0000313" key="4">
    <source>
        <dbReference type="EMBL" id="NSI18698.1"/>
    </source>
</evidence>
<dbReference type="EMBL" id="JAJBOM010000009">
    <property type="protein sequence ID" value="MCB5619171.1"/>
    <property type="molecule type" value="Genomic_DNA"/>
</dbReference>